<evidence type="ECO:0000313" key="7">
    <source>
        <dbReference type="Proteomes" id="UP000315889"/>
    </source>
</evidence>
<evidence type="ECO:0000256" key="3">
    <source>
        <dbReference type="PIRSR" id="PIRSR037505-2"/>
    </source>
</evidence>
<dbReference type="EMBL" id="SHBP01000018">
    <property type="protein sequence ID" value="RZO19155.1"/>
    <property type="molecule type" value="Genomic_DNA"/>
</dbReference>
<evidence type="ECO:0000256" key="1">
    <source>
        <dbReference type="ARBA" id="ARBA00022603"/>
    </source>
</evidence>
<comment type="caution">
    <text evidence="6">The sequence shown here is derived from an EMBL/GenBank/DDBJ whole genome shotgun (WGS) entry which is preliminary data.</text>
</comment>
<protein>
    <submittedName>
        <fullName evidence="6">Homocysteine S-methyltransferase family protein</fullName>
    </submittedName>
</protein>
<sequence length="291" mass="31336">MEILDGGIGRYLKEIGAPFQQPEWSALALMEDPSSVITAHQAFVDAGAQVITTNSYAVVPFHIGEERFANRGAELIALSGQLAQKVKESTSQNIKVAAGIPPVFGSYSPDDFVTADAVTMLEVFKQHLLPFTDIVLAETQSSIDEVITIQKVFADCGQPLWISMTLEDETESPDPRLRSGELLSDALSAINFDQVEAILFNCSQPEVMAAAVALSAECLPPNIGIGVYANGFRPISNTIQANDGYSTMRDDLTPQDYLEFARQWKALGATIVGGCCGIGPEHIALLKALKD</sequence>
<keyword evidence="3 4" id="KW-0479">Metal-binding</keyword>
<keyword evidence="1 4" id="KW-0489">Methyltransferase</keyword>
<feature type="binding site" evidence="3 4">
    <location>
        <position position="275"/>
    </location>
    <ligand>
        <name>Zn(2+)</name>
        <dbReference type="ChEBI" id="CHEBI:29105"/>
    </ligand>
</feature>
<dbReference type="InterPro" id="IPR003726">
    <property type="entry name" value="HCY_dom"/>
</dbReference>
<dbReference type="Proteomes" id="UP000315889">
    <property type="component" value="Unassembled WGS sequence"/>
</dbReference>
<accession>A0A520MD84</accession>
<dbReference type="PROSITE" id="PS50970">
    <property type="entry name" value="HCY"/>
    <property type="match status" value="1"/>
</dbReference>
<proteinExistence type="predicted"/>
<dbReference type="GO" id="GO:0008168">
    <property type="term" value="F:methyltransferase activity"/>
    <property type="evidence" value="ECO:0007669"/>
    <property type="project" value="UniProtKB-UniRule"/>
</dbReference>
<comment type="cofactor">
    <cofactor evidence="3">
        <name>Zn(2+)</name>
        <dbReference type="ChEBI" id="CHEBI:29105"/>
    </cofactor>
    <text evidence="3">Binds 1 zinc ion per subunit.</text>
</comment>
<keyword evidence="2 4" id="KW-0808">Transferase</keyword>
<keyword evidence="3 4" id="KW-0862">Zinc</keyword>
<reference evidence="6 7" key="1">
    <citation type="submission" date="2019-02" db="EMBL/GenBank/DDBJ databases">
        <title>Prokaryotic population dynamics and viral predation in marine succession experiment using metagenomics: the confinement effect.</title>
        <authorList>
            <person name="Haro-Moreno J.M."/>
            <person name="Rodriguez-Valera F."/>
            <person name="Lopez-Perez M."/>
        </authorList>
    </citation>
    <scope>NUCLEOTIDE SEQUENCE [LARGE SCALE GENOMIC DNA]</scope>
    <source>
        <strain evidence="6">MED-G170</strain>
    </source>
</reference>
<dbReference type="AlphaFoldDB" id="A0A520MD84"/>
<evidence type="ECO:0000256" key="4">
    <source>
        <dbReference type="PROSITE-ProRule" id="PRU00333"/>
    </source>
</evidence>
<dbReference type="PIRSF" id="PIRSF037505">
    <property type="entry name" value="Betaine_HMT"/>
    <property type="match status" value="1"/>
</dbReference>
<name>A0A520MD84_9GAMM</name>
<feature type="binding site" evidence="3 4">
    <location>
        <position position="202"/>
    </location>
    <ligand>
        <name>Zn(2+)</name>
        <dbReference type="ChEBI" id="CHEBI:29105"/>
    </ligand>
</feature>
<dbReference type="GO" id="GO:0008270">
    <property type="term" value="F:zinc ion binding"/>
    <property type="evidence" value="ECO:0007669"/>
    <property type="project" value="InterPro"/>
</dbReference>
<evidence type="ECO:0000313" key="6">
    <source>
        <dbReference type="EMBL" id="RZO19155.1"/>
    </source>
</evidence>
<dbReference type="SUPFAM" id="SSF82282">
    <property type="entry name" value="Homocysteine S-methyltransferase"/>
    <property type="match status" value="1"/>
</dbReference>
<dbReference type="InterPro" id="IPR017226">
    <property type="entry name" value="BHMT-like"/>
</dbReference>
<dbReference type="GO" id="GO:0009086">
    <property type="term" value="P:methionine biosynthetic process"/>
    <property type="evidence" value="ECO:0007669"/>
    <property type="project" value="InterPro"/>
</dbReference>
<dbReference type="Pfam" id="PF02574">
    <property type="entry name" value="S-methyl_trans"/>
    <property type="match status" value="1"/>
</dbReference>
<dbReference type="PANTHER" id="PTHR11103">
    <property type="entry name" value="SLR1189 PROTEIN"/>
    <property type="match status" value="1"/>
</dbReference>
<feature type="binding site" evidence="3 4">
    <location>
        <position position="276"/>
    </location>
    <ligand>
        <name>Zn(2+)</name>
        <dbReference type="ChEBI" id="CHEBI:29105"/>
    </ligand>
</feature>
<evidence type="ECO:0000256" key="2">
    <source>
        <dbReference type="ARBA" id="ARBA00022679"/>
    </source>
</evidence>
<feature type="domain" description="Hcy-binding" evidence="5">
    <location>
        <begin position="1"/>
        <end position="290"/>
    </location>
</feature>
<organism evidence="6 7">
    <name type="scientific">SAR92 clade bacterium</name>
    <dbReference type="NCBI Taxonomy" id="2315479"/>
    <lineage>
        <taxon>Bacteria</taxon>
        <taxon>Pseudomonadati</taxon>
        <taxon>Pseudomonadota</taxon>
        <taxon>Gammaproteobacteria</taxon>
        <taxon>Cellvibrionales</taxon>
        <taxon>Porticoccaceae</taxon>
        <taxon>SAR92 clade</taxon>
    </lineage>
</organism>
<gene>
    <name evidence="6" type="ORF">EVB03_08960</name>
</gene>
<evidence type="ECO:0000259" key="5">
    <source>
        <dbReference type="PROSITE" id="PS50970"/>
    </source>
</evidence>
<dbReference type="GO" id="GO:0032259">
    <property type="term" value="P:methylation"/>
    <property type="evidence" value="ECO:0007669"/>
    <property type="project" value="UniProtKB-KW"/>
</dbReference>
<dbReference type="InterPro" id="IPR036589">
    <property type="entry name" value="HCY_dom_sf"/>
</dbReference>
<dbReference type="PANTHER" id="PTHR11103:SF18">
    <property type="entry name" value="SLR1189 PROTEIN"/>
    <property type="match status" value="1"/>
</dbReference>
<dbReference type="Gene3D" id="3.20.20.330">
    <property type="entry name" value="Homocysteine-binding-like domain"/>
    <property type="match status" value="1"/>
</dbReference>